<protein>
    <recommendedName>
        <fullName evidence="15">ABC transmembrane type-1 domain-containing protein</fullName>
    </recommendedName>
</protein>
<accession>A0AAD6V5C4</accession>
<evidence type="ECO:0008006" key="15">
    <source>
        <dbReference type="Google" id="ProtNLM"/>
    </source>
</evidence>
<dbReference type="SUPFAM" id="SSF90123">
    <property type="entry name" value="ABC transporter transmembrane region"/>
    <property type="match status" value="1"/>
</dbReference>
<dbReference type="AlphaFoldDB" id="A0AAD6V5C4"/>
<dbReference type="InterPro" id="IPR003439">
    <property type="entry name" value="ABC_transporter-like_ATP-bd"/>
</dbReference>
<evidence type="ECO:0000256" key="2">
    <source>
        <dbReference type="ARBA" id="ARBA00009726"/>
    </source>
</evidence>
<dbReference type="PANTHER" id="PTHR24223:SF456">
    <property type="entry name" value="MULTIDRUG RESISTANCE-ASSOCIATED PROTEIN LETHAL(2)03659"/>
    <property type="match status" value="1"/>
</dbReference>
<dbReference type="PANTHER" id="PTHR24223">
    <property type="entry name" value="ATP-BINDING CASSETTE SUB-FAMILY C"/>
    <property type="match status" value="1"/>
</dbReference>
<dbReference type="PROSITE" id="PS50929">
    <property type="entry name" value="ABC_TM1F"/>
    <property type="match status" value="1"/>
</dbReference>
<feature type="compositionally biased region" description="Basic and acidic residues" evidence="9">
    <location>
        <begin position="693"/>
        <end position="702"/>
    </location>
</feature>
<dbReference type="Gene3D" id="1.20.1560.10">
    <property type="entry name" value="ABC transporter type 1, transmembrane domain"/>
    <property type="match status" value="1"/>
</dbReference>
<dbReference type="GO" id="GO:0140359">
    <property type="term" value="F:ABC-type transporter activity"/>
    <property type="evidence" value="ECO:0007669"/>
    <property type="project" value="InterPro"/>
</dbReference>
<feature type="transmembrane region" description="Helical" evidence="10">
    <location>
        <begin position="179"/>
        <end position="199"/>
    </location>
</feature>
<dbReference type="InterPro" id="IPR027417">
    <property type="entry name" value="P-loop_NTPase"/>
</dbReference>
<feature type="region of interest" description="Disordered" evidence="9">
    <location>
        <begin position="676"/>
        <end position="708"/>
    </location>
</feature>
<sequence length="809" mass="88424">MDKATKSGHFTGSRSLHARHTLTFAQRSIVNLKFIQLPLSLNPHSQSVQLNMQEIGEDVVDMEPVVKPLIDKENILTGGDFVPLKPKIKKAKAPKNRKLAANKNTSQVNPEGYGTRPVPPPHAQTLAKGTVLVRTLAVYARDRERAVYLTPSVRRGLPNAQVLNHVHADISRVDNCAQWFHAAWTAPIQTAVCLIVLLIELGPSALAGFALFLIIIPISSSASWRRRSRCASSRSCGRTSARERQQRGTMRVVKYFATDIRKRELGGLKKIQHSQSANIAMTFSLPVFAATLAFVTYTEISKAFDVAVVFASFSLFQLLCQPMMFLPRVLSATADARTALARLSAAFNAPLRVGAPFAVDTAMEAVRVDACRWVWEGAPPDAEAARAKGKARGKDKKAGRGGEKGGKRADDDADADAGAEVEPFRLHGHHDARPARGARIDRRPARRERQGSVGESRTAAWIQNATPCSDAGLDADAGDGRTTCCLGSRSTGHGTAGRENQPVRRPETAGEWSLLYFGGRELAFKGEQVNIARALYYGADIILFDDPLSAVDANVGKALFRTAILGLVAQGKTVLLVTHALHFLSQCDYIYTLDGGRIAEAGTSEELIARGSAFARLDAVSTPVDACVVAAPQQLLNPFQIHLKIRLSRRNSSRPCNRGPEFAARSPLVAGRRWMQTKKAHEKGSMSSRRIRDKLEMKDKQQPKSVPTLSREGRVRLVRAVDPRLSPPFLRLPGAARLLPPAARRRPASRNIRRLPPRYPPPAVRVARDSLPAARARVVRCRPLVAAPVARYPGIVPLASNRRTSSWES</sequence>
<dbReference type="GO" id="GO:0016887">
    <property type="term" value="F:ATP hydrolysis activity"/>
    <property type="evidence" value="ECO:0007669"/>
    <property type="project" value="InterPro"/>
</dbReference>
<feature type="region of interest" description="Disordered" evidence="9">
    <location>
        <begin position="382"/>
        <end position="458"/>
    </location>
</feature>
<dbReference type="Proteomes" id="UP001219525">
    <property type="component" value="Unassembled WGS sequence"/>
</dbReference>
<organism evidence="13 14">
    <name type="scientific">Mycena pura</name>
    <dbReference type="NCBI Taxonomy" id="153505"/>
    <lineage>
        <taxon>Eukaryota</taxon>
        <taxon>Fungi</taxon>
        <taxon>Dikarya</taxon>
        <taxon>Basidiomycota</taxon>
        <taxon>Agaricomycotina</taxon>
        <taxon>Agaricomycetes</taxon>
        <taxon>Agaricomycetidae</taxon>
        <taxon>Agaricales</taxon>
        <taxon>Marasmiineae</taxon>
        <taxon>Mycenaceae</taxon>
        <taxon>Mycena</taxon>
    </lineage>
</organism>
<evidence type="ECO:0000256" key="9">
    <source>
        <dbReference type="SAM" id="MobiDB-lite"/>
    </source>
</evidence>
<evidence type="ECO:0000313" key="14">
    <source>
        <dbReference type="Proteomes" id="UP001219525"/>
    </source>
</evidence>
<feature type="compositionally biased region" description="Basic and acidic residues" evidence="9">
    <location>
        <begin position="396"/>
        <end position="410"/>
    </location>
</feature>
<evidence type="ECO:0000256" key="8">
    <source>
        <dbReference type="ARBA" id="ARBA00023136"/>
    </source>
</evidence>
<feature type="transmembrane region" description="Helical" evidence="10">
    <location>
        <begin position="205"/>
        <end position="224"/>
    </location>
</feature>
<feature type="compositionally biased region" description="Basic and acidic residues" evidence="9">
    <location>
        <begin position="422"/>
        <end position="450"/>
    </location>
</feature>
<comment type="caution">
    <text evidence="13">The sequence shown here is derived from an EMBL/GenBank/DDBJ whole genome shotgun (WGS) entry which is preliminary data.</text>
</comment>
<comment type="subcellular location">
    <subcellularLocation>
        <location evidence="1">Membrane</location>
        <topology evidence="1">Multi-pass membrane protein</topology>
    </subcellularLocation>
</comment>
<evidence type="ECO:0000256" key="3">
    <source>
        <dbReference type="ARBA" id="ARBA00022448"/>
    </source>
</evidence>
<keyword evidence="3" id="KW-0813">Transport</keyword>
<keyword evidence="7 10" id="KW-1133">Transmembrane helix</keyword>
<comment type="similarity">
    <text evidence="2">Belongs to the ABC transporter superfamily. ABCC family. Conjugate transporter (TC 3.A.1.208) subfamily.</text>
</comment>
<keyword evidence="6" id="KW-0067">ATP-binding</keyword>
<dbReference type="PROSITE" id="PS50893">
    <property type="entry name" value="ABC_TRANSPORTER_2"/>
    <property type="match status" value="1"/>
</dbReference>
<evidence type="ECO:0000256" key="6">
    <source>
        <dbReference type="ARBA" id="ARBA00022840"/>
    </source>
</evidence>
<feature type="transmembrane region" description="Helical" evidence="10">
    <location>
        <begin position="279"/>
        <end position="297"/>
    </location>
</feature>
<name>A0AAD6V5C4_9AGAR</name>
<evidence type="ECO:0000256" key="10">
    <source>
        <dbReference type="SAM" id="Phobius"/>
    </source>
</evidence>
<dbReference type="SUPFAM" id="SSF52540">
    <property type="entry name" value="P-loop containing nucleoside triphosphate hydrolases"/>
    <property type="match status" value="1"/>
</dbReference>
<evidence type="ECO:0000256" key="7">
    <source>
        <dbReference type="ARBA" id="ARBA00022989"/>
    </source>
</evidence>
<feature type="domain" description="ABC transmembrane type-1" evidence="12">
    <location>
        <begin position="144"/>
        <end position="335"/>
    </location>
</feature>
<evidence type="ECO:0000256" key="4">
    <source>
        <dbReference type="ARBA" id="ARBA00022692"/>
    </source>
</evidence>
<gene>
    <name evidence="13" type="ORF">GGX14DRAFT_652344</name>
</gene>
<dbReference type="GO" id="GO:0005524">
    <property type="term" value="F:ATP binding"/>
    <property type="evidence" value="ECO:0007669"/>
    <property type="project" value="UniProtKB-KW"/>
</dbReference>
<keyword evidence="5" id="KW-0547">Nucleotide-binding</keyword>
<keyword evidence="8 10" id="KW-0472">Membrane</keyword>
<keyword evidence="14" id="KW-1185">Reference proteome</keyword>
<reference evidence="13" key="1">
    <citation type="submission" date="2023-03" db="EMBL/GenBank/DDBJ databases">
        <title>Massive genome expansion in bonnet fungi (Mycena s.s.) driven by repeated elements and novel gene families across ecological guilds.</title>
        <authorList>
            <consortium name="Lawrence Berkeley National Laboratory"/>
            <person name="Harder C.B."/>
            <person name="Miyauchi S."/>
            <person name="Viragh M."/>
            <person name="Kuo A."/>
            <person name="Thoen E."/>
            <person name="Andreopoulos B."/>
            <person name="Lu D."/>
            <person name="Skrede I."/>
            <person name="Drula E."/>
            <person name="Henrissat B."/>
            <person name="Morin E."/>
            <person name="Kohler A."/>
            <person name="Barry K."/>
            <person name="LaButti K."/>
            <person name="Morin E."/>
            <person name="Salamov A."/>
            <person name="Lipzen A."/>
            <person name="Mereny Z."/>
            <person name="Hegedus B."/>
            <person name="Baldrian P."/>
            <person name="Stursova M."/>
            <person name="Weitz H."/>
            <person name="Taylor A."/>
            <person name="Grigoriev I.V."/>
            <person name="Nagy L.G."/>
            <person name="Martin F."/>
            <person name="Kauserud H."/>
        </authorList>
    </citation>
    <scope>NUCLEOTIDE SEQUENCE</scope>
    <source>
        <strain evidence="13">9144</strain>
    </source>
</reference>
<dbReference type="InterPro" id="IPR011527">
    <property type="entry name" value="ABC1_TM_dom"/>
</dbReference>
<evidence type="ECO:0000256" key="5">
    <source>
        <dbReference type="ARBA" id="ARBA00022741"/>
    </source>
</evidence>
<evidence type="ECO:0000313" key="13">
    <source>
        <dbReference type="EMBL" id="KAJ7203009.1"/>
    </source>
</evidence>
<evidence type="ECO:0000259" key="11">
    <source>
        <dbReference type="PROSITE" id="PS50893"/>
    </source>
</evidence>
<evidence type="ECO:0000256" key="1">
    <source>
        <dbReference type="ARBA" id="ARBA00004141"/>
    </source>
</evidence>
<dbReference type="InterPro" id="IPR050173">
    <property type="entry name" value="ABC_transporter_C-like"/>
</dbReference>
<proteinExistence type="inferred from homology"/>
<dbReference type="InterPro" id="IPR036640">
    <property type="entry name" value="ABC1_TM_sf"/>
</dbReference>
<keyword evidence="4 10" id="KW-0812">Transmembrane</keyword>
<feature type="domain" description="ABC transporter" evidence="11">
    <location>
        <begin position="295"/>
        <end position="620"/>
    </location>
</feature>
<dbReference type="Gene3D" id="3.40.50.300">
    <property type="entry name" value="P-loop containing nucleotide triphosphate hydrolases"/>
    <property type="match status" value="1"/>
</dbReference>
<dbReference type="GO" id="GO:0016020">
    <property type="term" value="C:membrane"/>
    <property type="evidence" value="ECO:0007669"/>
    <property type="project" value="UniProtKB-SubCell"/>
</dbReference>
<evidence type="ECO:0000259" key="12">
    <source>
        <dbReference type="PROSITE" id="PS50929"/>
    </source>
</evidence>
<dbReference type="EMBL" id="JARJCW010000052">
    <property type="protein sequence ID" value="KAJ7203009.1"/>
    <property type="molecule type" value="Genomic_DNA"/>
</dbReference>